<feature type="compositionally biased region" description="Basic and acidic residues" evidence="1">
    <location>
        <begin position="418"/>
        <end position="432"/>
    </location>
</feature>
<dbReference type="AlphaFoldDB" id="A0A6A6VB70"/>
<sequence>MPVPRAIRIESVDVAFFLPEDRPRSESEGGGGRGGIVEGDESSVDESRGSSEGLSPIMEESEESKGSKDSKESKEPSERYSDEWGEDVWASRIPAGTGVGEDGEEEKNQENGAPLDEPVIARKVGYREVSLVDVVKDLRRSDSQREIEPGEKSSRKTLSAKLHSRGEFENGPEDGVFFMNNDQLPLMSGGRSGWPETGEEEAEPVEAGPSSKKLLLPPASIQAEERDAGSMEHAQIPKSIRRKPLPSTSLVQPSRIPRPRPRLIFEDQRYDPDLRRSHEELTRSREKTLKISPKGSLQPKDVRRKPSMSRLRERAKGAFNNLVTTSSMSMKALISPTENEKEVDRNGLGYRVFVASAMKLKALPAEKLHKNARNGENAIEPQRTGSPSLRHRTSGPRPKSPVEGTRAQSAAAGIAPEMSDHARGEAGREVRQHWLPGPPPGSNGSVSPGPLVTAVSHRDGHADSRRQCTDGRVSQPTKEKTYSADVLPGLYPESNPLIEQGRAEIRPSPEEKPGTSRKGSSWPSCRRKIEIPPKKTSMAMPQDLDAERVPLLAPVNQEGEIDETELRRRCQGRLDAVSRRAGDEKGREIREKRRSGYRPQEVYDEAPCVGMGARDEDTSSPPSPRTRISALSHVGN</sequence>
<feature type="compositionally biased region" description="Basic and acidic residues" evidence="1">
    <location>
        <begin position="263"/>
        <end position="289"/>
    </location>
</feature>
<dbReference type="EMBL" id="MU006575">
    <property type="protein sequence ID" value="KAF2746989.1"/>
    <property type="molecule type" value="Genomic_DNA"/>
</dbReference>
<feature type="compositionally biased region" description="Basic and acidic residues" evidence="1">
    <location>
        <begin position="501"/>
        <end position="514"/>
    </location>
</feature>
<feature type="region of interest" description="Disordered" evidence="1">
    <location>
        <begin position="139"/>
        <end position="320"/>
    </location>
</feature>
<feature type="compositionally biased region" description="Basic and acidic residues" evidence="1">
    <location>
        <begin position="456"/>
        <end position="469"/>
    </location>
</feature>
<feature type="region of interest" description="Disordered" evidence="1">
    <location>
        <begin position="366"/>
        <end position="542"/>
    </location>
</feature>
<feature type="compositionally biased region" description="Basic and acidic residues" evidence="1">
    <location>
        <begin position="139"/>
        <end position="154"/>
    </location>
</feature>
<feature type="region of interest" description="Disordered" evidence="1">
    <location>
        <begin position="577"/>
        <end position="636"/>
    </location>
</feature>
<dbReference type="Proteomes" id="UP000799440">
    <property type="component" value="Unassembled WGS sequence"/>
</dbReference>
<feature type="compositionally biased region" description="Basic and acidic residues" evidence="1">
    <location>
        <begin position="63"/>
        <end position="82"/>
    </location>
</feature>
<feature type="region of interest" description="Disordered" evidence="1">
    <location>
        <begin position="1"/>
        <end position="119"/>
    </location>
</feature>
<keyword evidence="3" id="KW-1185">Reference proteome</keyword>
<evidence type="ECO:0000256" key="1">
    <source>
        <dbReference type="SAM" id="MobiDB-lite"/>
    </source>
</evidence>
<proteinExistence type="predicted"/>
<reference evidence="2" key="1">
    <citation type="journal article" date="2020" name="Stud. Mycol.">
        <title>101 Dothideomycetes genomes: a test case for predicting lifestyles and emergence of pathogens.</title>
        <authorList>
            <person name="Haridas S."/>
            <person name="Albert R."/>
            <person name="Binder M."/>
            <person name="Bloem J."/>
            <person name="Labutti K."/>
            <person name="Salamov A."/>
            <person name="Andreopoulos B."/>
            <person name="Baker S."/>
            <person name="Barry K."/>
            <person name="Bills G."/>
            <person name="Bluhm B."/>
            <person name="Cannon C."/>
            <person name="Castanera R."/>
            <person name="Culley D."/>
            <person name="Daum C."/>
            <person name="Ezra D."/>
            <person name="Gonzalez J."/>
            <person name="Henrissat B."/>
            <person name="Kuo A."/>
            <person name="Liang C."/>
            <person name="Lipzen A."/>
            <person name="Lutzoni F."/>
            <person name="Magnuson J."/>
            <person name="Mondo S."/>
            <person name="Nolan M."/>
            <person name="Ohm R."/>
            <person name="Pangilinan J."/>
            <person name="Park H.-J."/>
            <person name="Ramirez L."/>
            <person name="Alfaro M."/>
            <person name="Sun H."/>
            <person name="Tritt A."/>
            <person name="Yoshinaga Y."/>
            <person name="Zwiers L.-H."/>
            <person name="Turgeon B."/>
            <person name="Goodwin S."/>
            <person name="Spatafora J."/>
            <person name="Crous P."/>
            <person name="Grigoriev I."/>
        </authorList>
    </citation>
    <scope>NUCLEOTIDE SEQUENCE</scope>
    <source>
        <strain evidence="2">CBS 119925</strain>
    </source>
</reference>
<feature type="compositionally biased region" description="Gly residues" evidence="1">
    <location>
        <begin position="28"/>
        <end position="37"/>
    </location>
</feature>
<gene>
    <name evidence="2" type="ORF">M011DRAFT_73473</name>
</gene>
<organism evidence="2 3">
    <name type="scientific">Sporormia fimetaria CBS 119925</name>
    <dbReference type="NCBI Taxonomy" id="1340428"/>
    <lineage>
        <taxon>Eukaryota</taxon>
        <taxon>Fungi</taxon>
        <taxon>Dikarya</taxon>
        <taxon>Ascomycota</taxon>
        <taxon>Pezizomycotina</taxon>
        <taxon>Dothideomycetes</taxon>
        <taxon>Pleosporomycetidae</taxon>
        <taxon>Pleosporales</taxon>
        <taxon>Sporormiaceae</taxon>
        <taxon>Sporormia</taxon>
    </lineage>
</organism>
<evidence type="ECO:0000313" key="2">
    <source>
        <dbReference type="EMBL" id="KAF2746989.1"/>
    </source>
</evidence>
<name>A0A6A6VB70_9PLEO</name>
<accession>A0A6A6VB70</accession>
<evidence type="ECO:0000313" key="3">
    <source>
        <dbReference type="Proteomes" id="UP000799440"/>
    </source>
</evidence>
<protein>
    <submittedName>
        <fullName evidence="2">Uncharacterized protein</fullName>
    </submittedName>
</protein>
<feature type="compositionally biased region" description="Basic and acidic residues" evidence="1">
    <location>
        <begin position="577"/>
        <end position="591"/>
    </location>
</feature>